<accession>A0A395XD37</accession>
<name>A0A395XD37_9BIFI</name>
<dbReference type="Proteomes" id="UP000265970">
    <property type="component" value="Unassembled WGS sequence"/>
</dbReference>
<dbReference type="RefSeq" id="WP_118239499.1">
    <property type="nucleotide sequence ID" value="NZ_QRZV01000004.1"/>
</dbReference>
<organism evidence="1 2">
    <name type="scientific">Bifidobacterium pseudolongum</name>
    <dbReference type="NCBI Taxonomy" id="1694"/>
    <lineage>
        <taxon>Bacteria</taxon>
        <taxon>Bacillati</taxon>
        <taxon>Actinomycetota</taxon>
        <taxon>Actinomycetes</taxon>
        <taxon>Bifidobacteriales</taxon>
        <taxon>Bifidobacteriaceae</taxon>
        <taxon>Bifidobacterium</taxon>
    </lineage>
</organism>
<sequence length="213" mass="24103">MLDARMQEAYLSSFQYDDIDNTALPGEIDCTPRVGDEGALFLDYPDGSGDAEELMFRVGVMDSGLPVIELRTSADDDWDEVRPCFFDEISLRNGMFLTLRSRTPAAHSPGYPYGMTEDDPKLFDLDTEDEQHGTRAAQWDTATRRMVMGHIRNELDTQQAMLDDRQRMGVTDNAMQVGAITALERLHAWCAQQYDTTNPYMDSPATRKETTRP</sequence>
<dbReference type="AlphaFoldDB" id="A0A395XD37"/>
<reference evidence="1 2" key="1">
    <citation type="submission" date="2018-08" db="EMBL/GenBank/DDBJ databases">
        <title>A genome reference for cultivated species of the human gut microbiota.</title>
        <authorList>
            <person name="Zou Y."/>
            <person name="Xue W."/>
            <person name="Luo G."/>
        </authorList>
    </citation>
    <scope>NUCLEOTIDE SEQUENCE [LARGE SCALE GENOMIC DNA]</scope>
    <source>
        <strain evidence="1 2">AF13-3LB</strain>
    </source>
</reference>
<proteinExistence type="predicted"/>
<comment type="caution">
    <text evidence="1">The sequence shown here is derived from an EMBL/GenBank/DDBJ whole genome shotgun (WGS) entry which is preliminary data.</text>
</comment>
<evidence type="ECO:0000313" key="1">
    <source>
        <dbReference type="EMBL" id="RGW08624.1"/>
    </source>
</evidence>
<protein>
    <submittedName>
        <fullName evidence="1">Uncharacterized protein</fullName>
    </submittedName>
</protein>
<dbReference type="EMBL" id="QRZV01000004">
    <property type="protein sequence ID" value="RGW08624.1"/>
    <property type="molecule type" value="Genomic_DNA"/>
</dbReference>
<gene>
    <name evidence="1" type="ORF">DWV92_07225</name>
</gene>
<evidence type="ECO:0000313" key="2">
    <source>
        <dbReference type="Proteomes" id="UP000265970"/>
    </source>
</evidence>